<dbReference type="InterPro" id="IPR001138">
    <property type="entry name" value="Zn2Cys6_DnaBD"/>
</dbReference>
<evidence type="ECO:0000313" key="4">
    <source>
        <dbReference type="EMBL" id="OIW26261.1"/>
    </source>
</evidence>
<reference evidence="4 5" key="1">
    <citation type="submission" date="2016-10" db="EMBL/GenBank/DDBJ databases">
        <title>Draft genome sequence of Coniochaeta ligniaria NRRL30616, a lignocellulolytic fungus for bioabatement of inhibitors in plant biomass hydrolysates.</title>
        <authorList>
            <consortium name="DOE Joint Genome Institute"/>
            <person name="Jimenez D.J."/>
            <person name="Hector R.E."/>
            <person name="Riley R."/>
            <person name="Sun H."/>
            <person name="Grigoriev I.V."/>
            <person name="Van Elsas J.D."/>
            <person name="Nichols N.N."/>
        </authorList>
    </citation>
    <scope>NUCLEOTIDE SEQUENCE [LARGE SCALE GENOMIC DNA]</scope>
    <source>
        <strain evidence="4 5">NRRL 30616</strain>
    </source>
</reference>
<keyword evidence="5" id="KW-1185">Reference proteome</keyword>
<dbReference type="InParanoid" id="A0A1J7IFS2"/>
<dbReference type="Proteomes" id="UP000182658">
    <property type="component" value="Unassembled WGS sequence"/>
</dbReference>
<feature type="domain" description="Zn(2)-C6 fungal-type" evidence="3">
    <location>
        <begin position="17"/>
        <end position="54"/>
    </location>
</feature>
<name>A0A1J7IFS2_9PEZI</name>
<dbReference type="InterPro" id="IPR036864">
    <property type="entry name" value="Zn2-C6_fun-type_DNA-bd_sf"/>
</dbReference>
<organism evidence="4 5">
    <name type="scientific">Coniochaeta ligniaria NRRL 30616</name>
    <dbReference type="NCBI Taxonomy" id="1408157"/>
    <lineage>
        <taxon>Eukaryota</taxon>
        <taxon>Fungi</taxon>
        <taxon>Dikarya</taxon>
        <taxon>Ascomycota</taxon>
        <taxon>Pezizomycotina</taxon>
        <taxon>Sordariomycetes</taxon>
        <taxon>Sordariomycetidae</taxon>
        <taxon>Coniochaetales</taxon>
        <taxon>Coniochaetaceae</taxon>
        <taxon>Coniochaeta</taxon>
    </lineage>
</organism>
<dbReference type="AlphaFoldDB" id="A0A1J7IFS2"/>
<dbReference type="GO" id="GO:0008270">
    <property type="term" value="F:zinc ion binding"/>
    <property type="evidence" value="ECO:0007669"/>
    <property type="project" value="InterPro"/>
</dbReference>
<evidence type="ECO:0000256" key="2">
    <source>
        <dbReference type="SAM" id="MobiDB-lite"/>
    </source>
</evidence>
<dbReference type="GO" id="GO:0000981">
    <property type="term" value="F:DNA-binding transcription factor activity, RNA polymerase II-specific"/>
    <property type="evidence" value="ECO:0007669"/>
    <property type="project" value="InterPro"/>
</dbReference>
<evidence type="ECO:0000256" key="1">
    <source>
        <dbReference type="ARBA" id="ARBA00023242"/>
    </source>
</evidence>
<dbReference type="PROSITE" id="PS50048">
    <property type="entry name" value="ZN2_CY6_FUNGAL_2"/>
    <property type="match status" value="1"/>
</dbReference>
<dbReference type="EMBL" id="KV875100">
    <property type="protein sequence ID" value="OIW26261.1"/>
    <property type="molecule type" value="Genomic_DNA"/>
</dbReference>
<sequence>MDLGLPESNTSLSVRTSCERCRFHKLKCIPQSVDGLGNATPCQRCARAMVDCVFSRRKKPNRAIRDPAAEEKAINVDNDDDDHHPLPPTPAKSPVPIVRAGPSPTADEDRTPRPGSTPTMTWTADQMGHDLPLVDMWVLASMGGTMAESWPESAAMMDAETPSLQCLFDGHDMADVAVADQRHPMGGLCVTDVQDADESHETSGGLRDCHFANATGPVAFSPNNKPEGSAAAASLEPNVEALLRLASDMHARLVALRQGPWSTGPGPATLDEYPIGTVMHLSLQFVQVAAAMRSVCRGPRHMATALDHDVQHQLPWEATSFASAQHTADRLNVCLTTAHPWSTPSSCHLDVPAAFILTSCSVMLVQLFDLVLSHLQTYLRSQARNGVRLSTEPGKACTVDPNLCLGKLPPLNESHTRVHTALSLLVDGLGKAQEALGFSPHTPAAGGPIHDATVFAGSIERWDPASTMMWGTPLPPPAQPSVSGLQDAFVALRKRAAETKELLRETMGL</sequence>
<dbReference type="Pfam" id="PF00172">
    <property type="entry name" value="Zn_clus"/>
    <property type="match status" value="1"/>
</dbReference>
<accession>A0A1J7IFS2</accession>
<proteinExistence type="predicted"/>
<gene>
    <name evidence="4" type="ORF">CONLIGDRAFT_467800</name>
</gene>
<feature type="region of interest" description="Disordered" evidence="2">
    <location>
        <begin position="60"/>
        <end position="126"/>
    </location>
</feature>
<dbReference type="OrthoDB" id="4222821at2759"/>
<dbReference type="SUPFAM" id="SSF57701">
    <property type="entry name" value="Zn2/Cys6 DNA-binding domain"/>
    <property type="match status" value="1"/>
</dbReference>
<dbReference type="SMART" id="SM00066">
    <property type="entry name" value="GAL4"/>
    <property type="match status" value="1"/>
</dbReference>
<evidence type="ECO:0000259" key="3">
    <source>
        <dbReference type="PROSITE" id="PS50048"/>
    </source>
</evidence>
<evidence type="ECO:0000313" key="5">
    <source>
        <dbReference type="Proteomes" id="UP000182658"/>
    </source>
</evidence>
<dbReference type="STRING" id="1408157.A0A1J7IFS2"/>
<feature type="compositionally biased region" description="Basic and acidic residues" evidence="2">
    <location>
        <begin position="63"/>
        <end position="74"/>
    </location>
</feature>
<feature type="compositionally biased region" description="Polar residues" evidence="2">
    <location>
        <begin position="114"/>
        <end position="124"/>
    </location>
</feature>
<dbReference type="Gene3D" id="4.10.240.10">
    <property type="entry name" value="Zn(2)-C6 fungal-type DNA-binding domain"/>
    <property type="match status" value="1"/>
</dbReference>
<dbReference type="CDD" id="cd00067">
    <property type="entry name" value="GAL4"/>
    <property type="match status" value="1"/>
</dbReference>
<keyword evidence="1" id="KW-0539">Nucleus</keyword>
<protein>
    <recommendedName>
        <fullName evidence="3">Zn(2)-C6 fungal-type domain-containing protein</fullName>
    </recommendedName>
</protein>